<dbReference type="Proteomes" id="UP000436088">
    <property type="component" value="Unassembled WGS sequence"/>
</dbReference>
<dbReference type="EMBL" id="VEPZ02001720">
    <property type="protein sequence ID" value="KAE8661467.1"/>
    <property type="molecule type" value="Genomic_DNA"/>
</dbReference>
<accession>A0A6A2XY71</accession>
<dbReference type="PANTHER" id="PTHR47723">
    <property type="entry name" value="OS05G0353850 PROTEIN"/>
    <property type="match status" value="1"/>
</dbReference>
<dbReference type="InterPro" id="IPR044730">
    <property type="entry name" value="RNase_H-like_dom_plant"/>
</dbReference>
<comment type="caution">
    <text evidence="1">The sequence shown here is derived from an EMBL/GenBank/DDBJ whole genome shotgun (WGS) entry which is preliminary data.</text>
</comment>
<evidence type="ECO:0000313" key="1">
    <source>
        <dbReference type="EMBL" id="KAE8661467.1"/>
    </source>
</evidence>
<dbReference type="CDD" id="cd06222">
    <property type="entry name" value="RNase_H_like"/>
    <property type="match status" value="1"/>
</dbReference>
<dbReference type="AlphaFoldDB" id="A0A6A2XY71"/>
<sequence length="427" mass="47810">MILRDEVGSVLGSFQEAAGLGPPTLMELKAIKQGLIFFDSFRWCFKKYLIIESDSKLSVEWVKNLDKCPYVFVTIVNDIVDRLRVLEGLIRRVARTTNIKADGVAKSGALLLEEVATCCGEEGIDAIISAAVPQHEMSMKVLPFFVLQEYMNIPFFMLVCLYQLLSFPLCSGILEHFLHAAMKTIGMDIPPAVKVGACPALSQLLPEANKSTIQLQMMGLLSSLTDLFHQASDETLHLVLETQQAAIKAGGNPYVMVIPLGPFLWLSFGKSGSKEMIMFLMVSLSKQIQLSIVVIAGFYKEYRDNIDLTCGALEHLRRSIYFTEPRHSQAWIQSDCSRALKLVEDGGAIDSHIPLLRANMNLRQYGTWTTKIQWIPRNGNRIADRMEKLASWQHFRMVHFDSPPDELADHLGLEAAIAQQEDETSLT</sequence>
<evidence type="ECO:0000313" key="2">
    <source>
        <dbReference type="Proteomes" id="UP000436088"/>
    </source>
</evidence>
<protein>
    <recommendedName>
        <fullName evidence="3">RNase H type-1 domain-containing protein</fullName>
    </recommendedName>
</protein>
<reference evidence="1" key="1">
    <citation type="submission" date="2019-09" db="EMBL/GenBank/DDBJ databases">
        <title>Draft genome information of white flower Hibiscus syriacus.</title>
        <authorList>
            <person name="Kim Y.-M."/>
        </authorList>
    </citation>
    <scope>NUCLEOTIDE SEQUENCE [LARGE SCALE GENOMIC DNA]</scope>
    <source>
        <strain evidence="1">YM2019G1</strain>
    </source>
</reference>
<proteinExistence type="predicted"/>
<dbReference type="PANTHER" id="PTHR47723:SF19">
    <property type="entry name" value="POLYNUCLEOTIDYL TRANSFERASE, RIBONUCLEASE H-LIKE SUPERFAMILY PROTEIN"/>
    <property type="match status" value="1"/>
</dbReference>
<keyword evidence="2" id="KW-1185">Reference proteome</keyword>
<organism evidence="1 2">
    <name type="scientific">Hibiscus syriacus</name>
    <name type="common">Rose of Sharon</name>
    <dbReference type="NCBI Taxonomy" id="106335"/>
    <lineage>
        <taxon>Eukaryota</taxon>
        <taxon>Viridiplantae</taxon>
        <taxon>Streptophyta</taxon>
        <taxon>Embryophyta</taxon>
        <taxon>Tracheophyta</taxon>
        <taxon>Spermatophyta</taxon>
        <taxon>Magnoliopsida</taxon>
        <taxon>eudicotyledons</taxon>
        <taxon>Gunneridae</taxon>
        <taxon>Pentapetalae</taxon>
        <taxon>rosids</taxon>
        <taxon>malvids</taxon>
        <taxon>Malvales</taxon>
        <taxon>Malvaceae</taxon>
        <taxon>Malvoideae</taxon>
        <taxon>Hibiscus</taxon>
    </lineage>
</organism>
<dbReference type="InterPro" id="IPR053151">
    <property type="entry name" value="RNase_H-like"/>
</dbReference>
<name>A0A6A2XY71_HIBSY</name>
<evidence type="ECO:0008006" key="3">
    <source>
        <dbReference type="Google" id="ProtNLM"/>
    </source>
</evidence>
<gene>
    <name evidence="1" type="ORF">F3Y22_tig00113725pilonHSYRG00412</name>
</gene>